<gene>
    <name evidence="1" type="primary">E1</name>
    <name evidence="1" type="ORF">DAT39_016102</name>
</gene>
<proteinExistence type="predicted"/>
<dbReference type="Proteomes" id="UP000727407">
    <property type="component" value="Unassembled WGS sequence"/>
</dbReference>
<keyword evidence="2" id="KW-1185">Reference proteome</keyword>
<evidence type="ECO:0000313" key="2">
    <source>
        <dbReference type="Proteomes" id="UP000727407"/>
    </source>
</evidence>
<comment type="caution">
    <text evidence="1">The sequence shown here is derived from an EMBL/GenBank/DDBJ whole genome shotgun (WGS) entry which is preliminary data.</text>
</comment>
<name>A0A8J4TP05_CLAMG</name>
<sequence>MCSHLRAVRSHLSNSLDLEENLENWRSGEREVGENGENLWTCADGMDPGTQKCEVGENYGSCRKPLNPKVTPGSRSRDTEAGGKTLTFSLLSQCCPMISSSSQEQHGDICVIPHTCTDTNTHSLWI</sequence>
<organism evidence="1 2">
    <name type="scientific">Clarias magur</name>
    <name type="common">Asian catfish</name>
    <name type="synonym">Macropteronotus magur</name>
    <dbReference type="NCBI Taxonomy" id="1594786"/>
    <lineage>
        <taxon>Eukaryota</taxon>
        <taxon>Metazoa</taxon>
        <taxon>Chordata</taxon>
        <taxon>Craniata</taxon>
        <taxon>Vertebrata</taxon>
        <taxon>Euteleostomi</taxon>
        <taxon>Actinopterygii</taxon>
        <taxon>Neopterygii</taxon>
        <taxon>Teleostei</taxon>
        <taxon>Ostariophysi</taxon>
        <taxon>Siluriformes</taxon>
        <taxon>Clariidae</taxon>
        <taxon>Clarias</taxon>
    </lineage>
</organism>
<dbReference type="AlphaFoldDB" id="A0A8J4TP05"/>
<evidence type="ECO:0000313" key="1">
    <source>
        <dbReference type="EMBL" id="KAF5894193.1"/>
    </source>
</evidence>
<accession>A0A8J4TP05</accession>
<reference evidence="1" key="1">
    <citation type="submission" date="2020-07" db="EMBL/GenBank/DDBJ databases">
        <title>Clarias magur genome sequencing, assembly and annotation.</title>
        <authorList>
            <person name="Kushwaha B."/>
            <person name="Kumar R."/>
            <person name="Das P."/>
            <person name="Joshi C.G."/>
            <person name="Kumar D."/>
            <person name="Nagpure N.S."/>
            <person name="Pandey M."/>
            <person name="Agarwal S."/>
            <person name="Srivastava S."/>
            <person name="Singh M."/>
            <person name="Sahoo L."/>
            <person name="Jayasankar P."/>
            <person name="Meher P.K."/>
            <person name="Koringa P.G."/>
            <person name="Iquebal M.A."/>
            <person name="Das S.P."/>
            <person name="Bit A."/>
            <person name="Patnaik S."/>
            <person name="Patel N."/>
            <person name="Shah T.M."/>
            <person name="Hinsu A."/>
            <person name="Jena J.K."/>
        </authorList>
    </citation>
    <scope>NUCLEOTIDE SEQUENCE</scope>
    <source>
        <strain evidence="1">CIFAMagur01</strain>
        <tissue evidence="1">Testis</tissue>
    </source>
</reference>
<protein>
    <submittedName>
        <fullName evidence="1">Replication protein E1</fullName>
    </submittedName>
</protein>
<dbReference type="EMBL" id="QNUK01000386">
    <property type="protein sequence ID" value="KAF5894193.1"/>
    <property type="molecule type" value="Genomic_DNA"/>
</dbReference>